<keyword evidence="5" id="KW-1278">Translocase</keyword>
<dbReference type="EMBL" id="KE720666">
    <property type="protein sequence ID" value="ERF77072.1"/>
    <property type="molecule type" value="Genomic_DNA"/>
</dbReference>
<dbReference type="Pfam" id="PF00384">
    <property type="entry name" value="Molybdopterin"/>
    <property type="match status" value="1"/>
</dbReference>
<dbReference type="InterPro" id="IPR010228">
    <property type="entry name" value="NADH_UbQ_OxRdtase_Gsu"/>
</dbReference>
<dbReference type="Proteomes" id="UP000019373">
    <property type="component" value="Unassembled WGS sequence"/>
</dbReference>
<evidence type="ECO:0000259" key="14">
    <source>
        <dbReference type="PROSITE" id="PS51669"/>
    </source>
</evidence>
<comment type="cofactor">
    <cofactor evidence="9">
        <name>[2Fe-2S] cluster</name>
        <dbReference type="ChEBI" id="CHEBI:190135"/>
    </cofactor>
</comment>
<dbReference type="InterPro" id="IPR036010">
    <property type="entry name" value="2Fe-2S_ferredoxin-like_sf"/>
</dbReference>
<evidence type="ECO:0000256" key="12">
    <source>
        <dbReference type="SAM" id="MobiDB-lite"/>
    </source>
</evidence>
<keyword evidence="7" id="KW-0411">Iron-sulfur</keyword>
<dbReference type="SUPFAM" id="SSF53706">
    <property type="entry name" value="Formate dehydrogenase/DMSO reductase, domains 1-3"/>
    <property type="match status" value="1"/>
</dbReference>
<evidence type="ECO:0000256" key="11">
    <source>
        <dbReference type="RuleBase" id="RU004523"/>
    </source>
</evidence>
<dbReference type="PANTHER" id="PTHR43105">
    <property type="entry name" value="RESPIRATORY NITRATE REDUCTASE"/>
    <property type="match status" value="1"/>
</dbReference>
<comment type="cofactor">
    <cofactor evidence="1">
        <name>[4Fe-4S] cluster</name>
        <dbReference type="ChEBI" id="CHEBI:49883"/>
    </cofactor>
</comment>
<dbReference type="Pfam" id="PF22151">
    <property type="entry name" value="Fer4_NDSU1"/>
    <property type="match status" value="1"/>
</dbReference>
<feature type="region of interest" description="Disordered" evidence="12">
    <location>
        <begin position="714"/>
        <end position="745"/>
    </location>
</feature>
<dbReference type="RefSeq" id="XP_007785582.1">
    <property type="nucleotide sequence ID" value="XM_007787392.1"/>
</dbReference>
<dbReference type="NCBIfam" id="TIGR01973">
    <property type="entry name" value="NuoG"/>
    <property type="match status" value="1"/>
</dbReference>
<keyword evidence="8" id="KW-0520">NAD</keyword>
<dbReference type="FunFam" id="3.30.70.20:FF:000002">
    <property type="entry name" value="NADH-ubiquinone oxidoreductase 75 kDa subunit"/>
    <property type="match status" value="1"/>
</dbReference>
<feature type="domain" description="4Fe-4S Mo/W bis-MGD-type" evidence="14">
    <location>
        <begin position="249"/>
        <end position="305"/>
    </location>
</feature>
<comment type="similarity">
    <text evidence="2 11">Belongs to the complex I 75 kDa subunit family.</text>
</comment>
<accession>U1GHA8</accession>
<dbReference type="InterPro" id="IPR015405">
    <property type="entry name" value="NDUFS1-like_C"/>
</dbReference>
<evidence type="ECO:0000313" key="16">
    <source>
        <dbReference type="EMBL" id="ERF77072.1"/>
    </source>
</evidence>
<dbReference type="InterPro" id="IPR054351">
    <property type="entry name" value="NADH_UbQ_OxRdtase_ferredoxin"/>
</dbReference>
<dbReference type="InterPro" id="IPR050123">
    <property type="entry name" value="Prok_molybdopt-oxidoreductase"/>
</dbReference>
<dbReference type="PROSITE" id="PS51839">
    <property type="entry name" value="4FE4S_HC3"/>
    <property type="match status" value="1"/>
</dbReference>
<dbReference type="PROSITE" id="PS00642">
    <property type="entry name" value="COMPLEX1_75K_2"/>
    <property type="match status" value="1"/>
</dbReference>
<feature type="domain" description="2Fe-2S ferredoxin-type" evidence="13">
    <location>
        <begin position="32"/>
        <end position="110"/>
    </location>
</feature>
<gene>
    <name evidence="16" type="ORF">EPUS_06290</name>
</gene>
<dbReference type="PANTHER" id="PTHR43105:SF13">
    <property type="entry name" value="NADH-UBIQUINONE OXIDOREDUCTASE 75 KDA SUBUNIT, MITOCHONDRIAL"/>
    <property type="match status" value="1"/>
</dbReference>
<dbReference type="eggNOG" id="KOG2282">
    <property type="taxonomic scope" value="Eukaryota"/>
</dbReference>
<dbReference type="CDD" id="cd02773">
    <property type="entry name" value="MopB_Res-Cmplx1_Nad11"/>
    <property type="match status" value="1"/>
</dbReference>
<dbReference type="Gene3D" id="3.40.50.740">
    <property type="match status" value="1"/>
</dbReference>
<dbReference type="SMART" id="SM00929">
    <property type="entry name" value="NADH-G_4Fe-4S_3"/>
    <property type="match status" value="1"/>
</dbReference>
<evidence type="ECO:0000256" key="7">
    <source>
        <dbReference type="ARBA" id="ARBA00023014"/>
    </source>
</evidence>
<dbReference type="Gene3D" id="3.30.200.210">
    <property type="match status" value="1"/>
</dbReference>
<evidence type="ECO:0000259" key="13">
    <source>
        <dbReference type="PROSITE" id="PS51085"/>
    </source>
</evidence>
<dbReference type="PROSITE" id="PS51669">
    <property type="entry name" value="4FE4S_MOW_BIS_MGD"/>
    <property type="match status" value="1"/>
</dbReference>
<keyword evidence="4" id="KW-0479">Metal-binding</keyword>
<dbReference type="PROSITE" id="PS00641">
    <property type="entry name" value="COMPLEX1_75K_1"/>
    <property type="match status" value="1"/>
</dbReference>
<dbReference type="FunFam" id="3.30.200.210:FF:000002">
    <property type="entry name" value="NADH-ubiquinone oxidoreductase 75 kDa subunit"/>
    <property type="match status" value="1"/>
</dbReference>
<dbReference type="GO" id="GO:0016020">
    <property type="term" value="C:membrane"/>
    <property type="evidence" value="ECO:0007669"/>
    <property type="project" value="InterPro"/>
</dbReference>
<dbReference type="InterPro" id="IPR000283">
    <property type="entry name" value="NADH_UbQ_OxRdtase_75kDa_su_CS"/>
</dbReference>
<evidence type="ECO:0000313" key="17">
    <source>
        <dbReference type="Proteomes" id="UP000019373"/>
    </source>
</evidence>
<dbReference type="AlphaFoldDB" id="U1GHA8"/>
<dbReference type="SUPFAM" id="SSF54862">
    <property type="entry name" value="4Fe-4S ferredoxins"/>
    <property type="match status" value="1"/>
</dbReference>
<dbReference type="GeneID" id="19241233"/>
<dbReference type="Gene3D" id="3.30.70.20">
    <property type="match status" value="1"/>
</dbReference>
<keyword evidence="3" id="KW-0004">4Fe-4S</keyword>
<dbReference type="GO" id="GO:0016651">
    <property type="term" value="F:oxidoreductase activity, acting on NAD(P)H"/>
    <property type="evidence" value="ECO:0007669"/>
    <property type="project" value="InterPro"/>
</dbReference>
<evidence type="ECO:0000256" key="1">
    <source>
        <dbReference type="ARBA" id="ARBA00001966"/>
    </source>
</evidence>
<dbReference type="GO" id="GO:0046872">
    <property type="term" value="F:metal ion binding"/>
    <property type="evidence" value="ECO:0007669"/>
    <property type="project" value="UniProtKB-KW"/>
</dbReference>
<evidence type="ECO:0000256" key="6">
    <source>
        <dbReference type="ARBA" id="ARBA00023004"/>
    </source>
</evidence>
<sequence length="745" mass="81671">MRSQLLRASIRVRRPAGVDVFRSFSSTVRRPAEVELTVDGKKVSIEAGSALIQACEKAGVTIPRYCYHEKLMIAGNCRMCLVEVERAPKPVASCAWPVQPGMVVKTNSPLTHKAREGVMEFLLANHPLDCPICDQGGECDLQDQSMRYGADRGRFHEITGKRGVEDKNIGPLVKTSMNRCIHCSRCIRFANDVAGAPELGSTGRGNDMQIGTYLETALDTELSGNVIDLCPVGALTSKPYAFRARPWELRHTETIDVLDGLGSNIRVDARGMEVMRILPRLNDDVNEEWINDKSRFACDGLKTQRLTTPLIRRDDNFAPASWEQALTEIGRTFQQLDVKENEFKVMAGQLIEIESLVAMKDLANRLGSENLALDQPGGSEPIAHGVDVRSNYLFNSKIYGVEEADAMLLVGTNPRHEAAVLNARIRKQWLRSDLEIGLVGETFESTFGFEHLGADAAAVKAVLSGPFGKKLSSAKKPMIIVGSAVTEHPDAKAIYESIGAFVDRNAARFITPEWKGYNVLQRDASRAGAYEVGFTTPSPEVAKVKPKMIWLLGADNFNEADIPKDAFVVYQGHHGDAGAQIADVVLPGATYTEKSGTYLNTEGRCQITRAAVSLAGAARDDWKIIRAVSEYFGQPLPYDDIEGLRDRMEQISPVLRCYDVVEPSSLGSLSKVQLVDQNKGAKATGKPLKKPIENFFFTDVISRSSPTMARCSAAKATGNPETNFMAQGEPNPQNEYGPLPQVSYG</sequence>
<dbReference type="FunFam" id="3.40.50.740:FF:000033">
    <property type="entry name" value="NUAM protein"/>
    <property type="match status" value="1"/>
</dbReference>
<name>U1GHA8_ENDPU</name>
<reference evidence="17" key="1">
    <citation type="journal article" date="2014" name="BMC Genomics">
        <title>Genome characteristics reveal the impact of lichenization on lichen-forming fungus Endocarpon pusillum Hedwig (Verrucariales, Ascomycota).</title>
        <authorList>
            <person name="Wang Y.-Y."/>
            <person name="Liu B."/>
            <person name="Zhang X.-Y."/>
            <person name="Zhou Q.-M."/>
            <person name="Zhang T."/>
            <person name="Li H."/>
            <person name="Yu Y.-F."/>
            <person name="Zhang X.-L."/>
            <person name="Hao X.-Y."/>
            <person name="Wang M."/>
            <person name="Wang L."/>
            <person name="Wei J.-C."/>
        </authorList>
    </citation>
    <scope>NUCLEOTIDE SEQUENCE [LARGE SCALE GENOMIC DNA]</scope>
    <source>
        <strain evidence="17">Z07020 / HMAS-L-300199</strain>
    </source>
</reference>
<dbReference type="InterPro" id="IPR006963">
    <property type="entry name" value="Mopterin_OxRdtase_4Fe-4S_dom"/>
</dbReference>
<dbReference type="Pfam" id="PF10588">
    <property type="entry name" value="NADH-G_4Fe-4S_3"/>
    <property type="match status" value="1"/>
</dbReference>
<evidence type="ECO:0000256" key="3">
    <source>
        <dbReference type="ARBA" id="ARBA00022485"/>
    </source>
</evidence>
<dbReference type="GO" id="GO:0042773">
    <property type="term" value="P:ATP synthesis coupled electron transport"/>
    <property type="evidence" value="ECO:0007669"/>
    <property type="project" value="InterPro"/>
</dbReference>
<dbReference type="FunFam" id="3.10.20.740:FF:000001">
    <property type="entry name" value="NADH-quinone oxidoreductase subunit G"/>
    <property type="match status" value="1"/>
</dbReference>
<dbReference type="OrthoDB" id="10249365at2759"/>
<keyword evidence="17" id="KW-1185">Reference proteome</keyword>
<evidence type="ECO:0000259" key="15">
    <source>
        <dbReference type="PROSITE" id="PS51839"/>
    </source>
</evidence>
<evidence type="ECO:0000256" key="2">
    <source>
        <dbReference type="ARBA" id="ARBA00005404"/>
    </source>
</evidence>
<feature type="compositionally biased region" description="Polar residues" evidence="12">
    <location>
        <begin position="719"/>
        <end position="734"/>
    </location>
</feature>
<dbReference type="Pfam" id="PF09326">
    <property type="entry name" value="NADH_dhqG_C"/>
    <property type="match status" value="1"/>
</dbReference>
<dbReference type="GO" id="GO:0051539">
    <property type="term" value="F:4 iron, 4 sulfur cluster binding"/>
    <property type="evidence" value="ECO:0007669"/>
    <property type="project" value="UniProtKB-KW"/>
</dbReference>
<dbReference type="PROSITE" id="PS00643">
    <property type="entry name" value="COMPLEX1_75K_3"/>
    <property type="match status" value="1"/>
</dbReference>
<dbReference type="HOGENOM" id="CLU_000422_11_6_1"/>
<evidence type="ECO:0000256" key="8">
    <source>
        <dbReference type="ARBA" id="ARBA00023027"/>
    </source>
</evidence>
<dbReference type="GO" id="GO:0008137">
    <property type="term" value="F:NADH dehydrogenase (ubiquinone) activity"/>
    <property type="evidence" value="ECO:0007669"/>
    <property type="project" value="InterPro"/>
</dbReference>
<keyword evidence="6" id="KW-0408">Iron</keyword>
<dbReference type="SUPFAM" id="SSF54292">
    <property type="entry name" value="2Fe-2S ferredoxin-like"/>
    <property type="match status" value="1"/>
</dbReference>
<evidence type="ECO:0000256" key="9">
    <source>
        <dbReference type="ARBA" id="ARBA00034078"/>
    </source>
</evidence>
<proteinExistence type="inferred from homology"/>
<evidence type="ECO:0000256" key="10">
    <source>
        <dbReference type="ARBA" id="ARBA00070722"/>
    </source>
</evidence>
<organism evidence="16 17">
    <name type="scientific">Endocarpon pusillum (strain Z07020 / HMAS-L-300199)</name>
    <name type="common">Lichen-forming fungus</name>
    <dbReference type="NCBI Taxonomy" id="1263415"/>
    <lineage>
        <taxon>Eukaryota</taxon>
        <taxon>Fungi</taxon>
        <taxon>Dikarya</taxon>
        <taxon>Ascomycota</taxon>
        <taxon>Pezizomycotina</taxon>
        <taxon>Eurotiomycetes</taxon>
        <taxon>Chaetothyriomycetidae</taxon>
        <taxon>Verrucariales</taxon>
        <taxon>Verrucariaceae</taxon>
        <taxon>Endocarpon</taxon>
    </lineage>
</organism>
<dbReference type="InterPro" id="IPR019574">
    <property type="entry name" value="NADH_UbQ_OxRdtase_Gsu_4Fe4S-bd"/>
</dbReference>
<dbReference type="Pfam" id="PF22117">
    <property type="entry name" value="Fer4_Nqo3"/>
    <property type="match status" value="1"/>
</dbReference>
<dbReference type="InterPro" id="IPR006656">
    <property type="entry name" value="Mopterin_OxRdtase"/>
</dbReference>
<evidence type="ECO:0000256" key="5">
    <source>
        <dbReference type="ARBA" id="ARBA00022967"/>
    </source>
</evidence>
<dbReference type="Gene3D" id="3.10.20.740">
    <property type="match status" value="1"/>
</dbReference>
<dbReference type="InterPro" id="IPR001041">
    <property type="entry name" value="2Fe-2S_ferredoxin-type"/>
</dbReference>
<feature type="domain" description="4Fe-4S His(Cys)3-ligated-type" evidence="15">
    <location>
        <begin position="110"/>
        <end position="149"/>
    </location>
</feature>
<evidence type="ECO:0000256" key="4">
    <source>
        <dbReference type="ARBA" id="ARBA00022723"/>
    </source>
</evidence>
<dbReference type="Pfam" id="PF13510">
    <property type="entry name" value="Fer2_4"/>
    <property type="match status" value="1"/>
</dbReference>
<dbReference type="PROSITE" id="PS51085">
    <property type="entry name" value="2FE2S_FER_2"/>
    <property type="match status" value="1"/>
</dbReference>
<dbReference type="OMA" id="QAMAYGV"/>
<dbReference type="CDD" id="cd00207">
    <property type="entry name" value="fer2"/>
    <property type="match status" value="1"/>
</dbReference>
<protein>
    <recommendedName>
        <fullName evidence="10">NADH-ubiquinone oxidoreductase 78 kDa subunit, mitochondrial</fullName>
    </recommendedName>
</protein>